<dbReference type="GO" id="GO:0046856">
    <property type="term" value="P:phosphatidylinositol dephosphorylation"/>
    <property type="evidence" value="ECO:0007669"/>
    <property type="project" value="EnsemblFungi"/>
</dbReference>
<dbReference type="PANTHER" id="PTHR11200">
    <property type="entry name" value="INOSITOL 5-PHOSPHATASE"/>
    <property type="match status" value="1"/>
</dbReference>
<dbReference type="PANTHER" id="PTHR11200:SF269">
    <property type="entry name" value="PHOSPHATIDYLINOSITOL 4,5-BISPHOSPHATE 5-PHOSPHATASE INP51"/>
    <property type="match status" value="1"/>
</dbReference>
<dbReference type="STRING" id="669874.A0A1E4TNP4"/>
<dbReference type="GO" id="GO:0015031">
    <property type="term" value="P:protein transport"/>
    <property type="evidence" value="ECO:0007669"/>
    <property type="project" value="UniProtKB-KW"/>
</dbReference>
<keyword evidence="7" id="KW-0378">Hydrolase</keyword>
<keyword evidence="8" id="KW-0653">Protein transport</keyword>
<gene>
    <name evidence="10" type="ORF">PACTADRAFT_51972</name>
</gene>
<dbReference type="GO" id="GO:0016020">
    <property type="term" value="C:membrane"/>
    <property type="evidence" value="ECO:0007669"/>
    <property type="project" value="EnsemblFungi"/>
</dbReference>
<evidence type="ECO:0000259" key="9">
    <source>
        <dbReference type="PROSITE" id="PS50275"/>
    </source>
</evidence>
<evidence type="ECO:0000256" key="6">
    <source>
        <dbReference type="ARBA" id="ARBA00022490"/>
    </source>
</evidence>
<evidence type="ECO:0000256" key="1">
    <source>
        <dbReference type="ARBA" id="ARBA00004496"/>
    </source>
</evidence>
<dbReference type="InterPro" id="IPR000300">
    <property type="entry name" value="IPPc"/>
</dbReference>
<dbReference type="SMART" id="SM00128">
    <property type="entry name" value="IPPc"/>
    <property type="match status" value="1"/>
</dbReference>
<protein>
    <recommendedName>
        <fullName evidence="4">phosphoinositide 5-phosphatase</fullName>
        <ecNumber evidence="4">3.1.3.36</ecNumber>
    </recommendedName>
</protein>
<comment type="similarity">
    <text evidence="2">Belongs to the synaptojanin family.</text>
</comment>
<evidence type="ECO:0000256" key="2">
    <source>
        <dbReference type="ARBA" id="ARBA00008943"/>
    </source>
</evidence>
<reference evidence="11" key="1">
    <citation type="submission" date="2016-05" db="EMBL/GenBank/DDBJ databases">
        <title>Comparative genomics of biotechnologically important yeasts.</title>
        <authorList>
            <consortium name="DOE Joint Genome Institute"/>
            <person name="Riley R."/>
            <person name="Haridas S."/>
            <person name="Wolfe K.H."/>
            <person name="Lopes M.R."/>
            <person name="Hittinger C.T."/>
            <person name="Goker M."/>
            <person name="Salamov A."/>
            <person name="Wisecaver J."/>
            <person name="Long T.M."/>
            <person name="Aerts A.L."/>
            <person name="Barry K."/>
            <person name="Choi C."/>
            <person name="Clum A."/>
            <person name="Coughlan A.Y."/>
            <person name="Deshpande S."/>
            <person name="Douglass A.P."/>
            <person name="Hanson S.J."/>
            <person name="Klenk H.-P."/>
            <person name="Labutti K."/>
            <person name="Lapidus A."/>
            <person name="Lindquist E."/>
            <person name="Lipzen A."/>
            <person name="Meier-Kolthoff J.P."/>
            <person name="Ohm R.A."/>
            <person name="Otillar R.P."/>
            <person name="Pangilinan J."/>
            <person name="Peng Y."/>
            <person name="Rokas A."/>
            <person name="Rosa C.A."/>
            <person name="Scheuner C."/>
            <person name="Sibirny A.A."/>
            <person name="Slot J.C."/>
            <person name="Stielow J.B."/>
            <person name="Sun H."/>
            <person name="Kurtzman C.P."/>
            <person name="Blackwell M."/>
            <person name="Grigoriev I.V."/>
            <person name="Jeffries T.W."/>
        </authorList>
    </citation>
    <scope>NUCLEOTIDE SEQUENCE [LARGE SCALE GENOMIC DNA]</scope>
    <source>
        <strain evidence="11">NRRL Y-2460</strain>
    </source>
</reference>
<evidence type="ECO:0000256" key="3">
    <source>
        <dbReference type="ARBA" id="ARBA00009678"/>
    </source>
</evidence>
<dbReference type="Pfam" id="PF02383">
    <property type="entry name" value="Syja_N"/>
    <property type="match status" value="1"/>
</dbReference>
<dbReference type="Pfam" id="PF22669">
    <property type="entry name" value="Exo_endo_phos2"/>
    <property type="match status" value="1"/>
</dbReference>
<dbReference type="InterPro" id="IPR002013">
    <property type="entry name" value="SAC_dom"/>
</dbReference>
<feature type="domain" description="SAC" evidence="9">
    <location>
        <begin position="155"/>
        <end position="489"/>
    </location>
</feature>
<comment type="subcellular location">
    <subcellularLocation>
        <location evidence="1">Cytoplasm</location>
    </subcellularLocation>
</comment>
<dbReference type="OrthoDB" id="405996at2759"/>
<dbReference type="GO" id="GO:0005737">
    <property type="term" value="C:cytoplasm"/>
    <property type="evidence" value="ECO:0007669"/>
    <property type="project" value="UniProtKB-SubCell"/>
</dbReference>
<keyword evidence="6" id="KW-0963">Cytoplasm</keyword>
<evidence type="ECO:0000256" key="7">
    <source>
        <dbReference type="ARBA" id="ARBA00022801"/>
    </source>
</evidence>
<proteinExistence type="inferred from homology"/>
<dbReference type="FunFam" id="3.60.10.10:FF:000029">
    <property type="entry name" value="Inositol polyphosphate 5-phosphatase"/>
    <property type="match status" value="1"/>
</dbReference>
<dbReference type="PROSITE" id="PS50275">
    <property type="entry name" value="SAC"/>
    <property type="match status" value="1"/>
</dbReference>
<evidence type="ECO:0000256" key="5">
    <source>
        <dbReference type="ARBA" id="ARBA00022448"/>
    </source>
</evidence>
<sequence length="963" mass="110082">MKVYLNKNPRSIALISNGFALIFRDISSSANVDQTLTNGNNAPSNHQLSDKDFNPRCIVEFVAESSINLDSYSRLLASNDNCEFLGLICLKTNIYLGIISQKVEVGSIRPNEKVNKITNVDFLCLNNDEFDELFENQMIVSDLKDKLEAHPCHSLKKLLSGGSFFYSRDFDIASTCQERGTKKGFTVIEKNYDFKFMWNSFMNDELIEFRNRLSKLERKSFDESEFLTTIIRGFVKTVNTTLGIECEALLTIISKQSCRRKGSLYGPWGLDDDGNVANFMETECVLYFEKFCFAYTQVRGNIPVFWELENQLLSTKVKFSRSVDSTQHAFNRHFETLIQQHGEIHILNALNKKSNQHELSNRYTEVLGKSSSIRDQVDYSHIEFSTDSLKNNYSTRSKLLYLLESSILRFGAYCYDVSKHIYIGKQSGVFLVNTFDSLEKANTIQKIINKEAFGLSFKDMGIVPSDDFFDKLRLLWDENGIWLSKITLSTMSTKTNQINKSGGLVGVVAGVSKKYIANTVAYDPTKVKQNAIDKLLGRMNDQNLVKLHDPIHDFIADELKKKSDLFSSSKEISLFCSTFNINGVQYDEDISTWIFPDDKTIDTNPDIVAIGFEEIVELTPGQMLDTDNSTRYFWEKKLKKCLNERDKYVLLWGGQLGGIVLLLFVKEAEAEEINNVEGSIRKTGLGGMASNKGAIALSFTFSTTKFCFIVSHLAAGLNNVEERHQDYKTIAKNIRFSRNRSIKDHDAVIWMGDFNFRIDLTNEEVRNLIEKQDFQTLFDNDQLNNQMAKGESFPYFDEMEIRFPPTYKFDNGTKTYDTSEKQRIPAWTDRILSLSRNKILKQLSYDCCQDILFSDHRPVYAFFKAKVIIVNEKIKQKVAHELYKQRKAEIGDANELITSNYINEITLTHGFPPPSSDKTKWWIDGGQPVKVTFPDLAPGMIVNPNLPINPFVETDEPDFIMAK</sequence>
<evidence type="ECO:0000256" key="8">
    <source>
        <dbReference type="ARBA" id="ARBA00022927"/>
    </source>
</evidence>
<dbReference type="EMBL" id="KV454018">
    <property type="protein sequence ID" value="ODV93374.1"/>
    <property type="molecule type" value="Genomic_DNA"/>
</dbReference>
<name>A0A1E4TNP4_PACTA</name>
<accession>A0A1E4TNP4</accession>
<dbReference type="Proteomes" id="UP000094236">
    <property type="component" value="Unassembled WGS sequence"/>
</dbReference>
<dbReference type="InterPro" id="IPR046985">
    <property type="entry name" value="IP5"/>
</dbReference>
<dbReference type="GO" id="GO:0043813">
    <property type="term" value="F:phosphatidylinositol-3,5-bisphosphate 5-phosphatase activity"/>
    <property type="evidence" value="ECO:0007669"/>
    <property type="project" value="TreeGrafter"/>
</dbReference>
<dbReference type="Gene3D" id="3.60.10.10">
    <property type="entry name" value="Endonuclease/exonuclease/phosphatase"/>
    <property type="match status" value="1"/>
</dbReference>
<dbReference type="AlphaFoldDB" id="A0A1E4TNP4"/>
<organism evidence="10 11">
    <name type="scientific">Pachysolen tannophilus NRRL Y-2460</name>
    <dbReference type="NCBI Taxonomy" id="669874"/>
    <lineage>
        <taxon>Eukaryota</taxon>
        <taxon>Fungi</taxon>
        <taxon>Dikarya</taxon>
        <taxon>Ascomycota</taxon>
        <taxon>Saccharomycotina</taxon>
        <taxon>Pichiomycetes</taxon>
        <taxon>Pachysolenaceae</taxon>
        <taxon>Pachysolen</taxon>
    </lineage>
</organism>
<evidence type="ECO:0000313" key="10">
    <source>
        <dbReference type="EMBL" id="ODV93374.1"/>
    </source>
</evidence>
<dbReference type="InterPro" id="IPR036691">
    <property type="entry name" value="Endo/exonu/phosph_ase_sf"/>
</dbReference>
<dbReference type="SUPFAM" id="SSF56219">
    <property type="entry name" value="DNase I-like"/>
    <property type="match status" value="1"/>
</dbReference>
<keyword evidence="11" id="KW-1185">Reference proteome</keyword>
<comment type="similarity">
    <text evidence="3">In the central section; belongs to the inositol 1,4,5-trisphosphate 5-phosphatase family.</text>
</comment>
<evidence type="ECO:0000313" key="11">
    <source>
        <dbReference type="Proteomes" id="UP000094236"/>
    </source>
</evidence>
<evidence type="ECO:0000256" key="4">
    <source>
        <dbReference type="ARBA" id="ARBA00013044"/>
    </source>
</evidence>
<dbReference type="GO" id="GO:0004439">
    <property type="term" value="F:phosphatidylinositol-4,5-bisphosphate 5-phosphatase activity"/>
    <property type="evidence" value="ECO:0007669"/>
    <property type="project" value="UniProtKB-EC"/>
</dbReference>
<keyword evidence="5" id="KW-0813">Transport</keyword>
<dbReference type="EC" id="3.1.3.36" evidence="4"/>